<dbReference type="GO" id="GO:0009234">
    <property type="term" value="P:menaquinone biosynthetic process"/>
    <property type="evidence" value="ECO:0007669"/>
    <property type="project" value="UniProtKB-UniRule"/>
</dbReference>
<dbReference type="Gene3D" id="3.40.50.1820">
    <property type="entry name" value="alpha/beta hydrolase"/>
    <property type="match status" value="1"/>
</dbReference>
<sequence>MTMYVSVERGNYWILREGEGEEVLLLLHGFTGSSSSWEPIMQKWSNDYTVIAVDLPGHGKTRLVEKFSMESVCEDLVQILDHLRLTSVYLLGYSMGGRTALTFALLYPERVRGLILESASPGLQTKEEQTARQEQDEKLARMIESKGIEPFVDYWENIPLFQSQKHLPESLRQTIRQERLNQRPEGLAASLRYMGTGVQPSWWDHLHLLTMPVFLLSGEWDPKFIRINRFMKEKIQDCQHCVVPHAGHTVHVEQPDFFVKIVNDFILHRKSN</sequence>
<dbReference type="Pfam" id="PF00561">
    <property type="entry name" value="Abhydrolase_1"/>
    <property type="match status" value="1"/>
</dbReference>
<keyword evidence="6" id="KW-1185">Reference proteome</keyword>
<evidence type="ECO:0000313" key="5">
    <source>
        <dbReference type="EMBL" id="TCT17525.1"/>
    </source>
</evidence>
<evidence type="ECO:0000256" key="1">
    <source>
        <dbReference type="ARBA" id="ARBA00022428"/>
    </source>
</evidence>
<dbReference type="InterPro" id="IPR029058">
    <property type="entry name" value="AB_hydrolase_fold"/>
</dbReference>
<keyword evidence="2 3" id="KW-0456">Lyase</keyword>
<comment type="pathway">
    <text evidence="3">Quinol/quinone metabolism; menaquinone biosynthesis.</text>
</comment>
<keyword evidence="1 3" id="KW-0474">Menaquinone biosynthesis</keyword>
<gene>
    <name evidence="3" type="primary">menH</name>
    <name evidence="5" type="ORF">EDD68_13019</name>
</gene>
<dbReference type="GO" id="GO:0070205">
    <property type="term" value="F:2-succinyl-6-hydroxy-2,4-cyclohexadiene-1-carboxylate synthase activity"/>
    <property type="evidence" value="ECO:0007669"/>
    <property type="project" value="UniProtKB-UniRule"/>
</dbReference>
<evidence type="ECO:0000259" key="4">
    <source>
        <dbReference type="Pfam" id="PF00561"/>
    </source>
</evidence>
<proteinExistence type="inferred from homology"/>
<dbReference type="RefSeq" id="WP_341540288.1">
    <property type="nucleotide sequence ID" value="NZ_SMAN01000030.1"/>
</dbReference>
<evidence type="ECO:0000256" key="3">
    <source>
        <dbReference type="HAMAP-Rule" id="MF_01660"/>
    </source>
</evidence>
<dbReference type="SUPFAM" id="SSF53474">
    <property type="entry name" value="alpha/beta-Hydrolases"/>
    <property type="match status" value="1"/>
</dbReference>
<comment type="function">
    <text evidence="3">Catalyzes a proton abstraction reaction that results in 2,5-elimination of pyruvate from 2-succinyl-5-enolpyruvyl-6-hydroxy-3-cyclohexene-1-carboxylate (SEPHCHC) and the formation of 2-succinyl-6-hydroxy-2,4-cyclohexadiene-1-carboxylate (SHCHC).</text>
</comment>
<dbReference type="PANTHER" id="PTHR42916:SF1">
    <property type="entry name" value="PROTEIN PHYLLO, CHLOROPLASTIC"/>
    <property type="match status" value="1"/>
</dbReference>
<dbReference type="PRINTS" id="PR00412">
    <property type="entry name" value="EPOXHYDRLASE"/>
</dbReference>
<dbReference type="AlphaFoldDB" id="A0A4R3MPQ8"/>
<evidence type="ECO:0000313" key="6">
    <source>
        <dbReference type="Proteomes" id="UP000294650"/>
    </source>
</evidence>
<dbReference type="PRINTS" id="PR00111">
    <property type="entry name" value="ABHYDROLASE"/>
</dbReference>
<accession>A0A4R3MPQ8</accession>
<comment type="similarity">
    <text evidence="3">Belongs to the AB hydrolase superfamily. MenH family.</text>
</comment>
<feature type="domain" description="AB hydrolase-1" evidence="4">
    <location>
        <begin position="23"/>
        <end position="254"/>
    </location>
</feature>
<dbReference type="Proteomes" id="UP000294650">
    <property type="component" value="Unassembled WGS sequence"/>
</dbReference>
<dbReference type="NCBIfam" id="TIGR03695">
    <property type="entry name" value="menH_SHCHC"/>
    <property type="match status" value="1"/>
</dbReference>
<dbReference type="UniPathway" id="UPA01057">
    <property type="reaction ID" value="UER00900"/>
</dbReference>
<dbReference type="InterPro" id="IPR022485">
    <property type="entry name" value="SHCHC_synthase_MenH"/>
</dbReference>
<organism evidence="5 6">
    <name type="scientific">Melghiribacillus thermohalophilus</name>
    <dbReference type="NCBI Taxonomy" id="1324956"/>
    <lineage>
        <taxon>Bacteria</taxon>
        <taxon>Bacillati</taxon>
        <taxon>Bacillota</taxon>
        <taxon>Bacilli</taxon>
        <taxon>Bacillales</taxon>
        <taxon>Bacillaceae</taxon>
        <taxon>Melghiribacillus</taxon>
    </lineage>
</organism>
<evidence type="ECO:0000256" key="2">
    <source>
        <dbReference type="ARBA" id="ARBA00023239"/>
    </source>
</evidence>
<dbReference type="EMBL" id="SMAN01000030">
    <property type="protein sequence ID" value="TCT17525.1"/>
    <property type="molecule type" value="Genomic_DNA"/>
</dbReference>
<dbReference type="UniPathway" id="UPA00079"/>
<comment type="subunit">
    <text evidence="3">Monomer.</text>
</comment>
<reference evidence="5 6" key="1">
    <citation type="submission" date="2019-03" db="EMBL/GenBank/DDBJ databases">
        <title>Genomic Encyclopedia of Type Strains, Phase IV (KMG-IV): sequencing the most valuable type-strain genomes for metagenomic binning, comparative biology and taxonomic classification.</title>
        <authorList>
            <person name="Goeker M."/>
        </authorList>
    </citation>
    <scope>NUCLEOTIDE SEQUENCE [LARGE SCALE GENOMIC DNA]</scope>
    <source>
        <strain evidence="5 6">DSM 25894</strain>
    </source>
</reference>
<protein>
    <recommendedName>
        <fullName evidence="3">Putative 2-succinyl-6-hydroxy-2,4-cyclohexadiene-1-carboxylate synthase</fullName>
        <shortName evidence="3">SHCHC synthase</shortName>
        <ecNumber evidence="3">4.2.99.20</ecNumber>
    </recommendedName>
</protein>
<comment type="pathway">
    <text evidence="3">Quinol/quinone metabolism; 1,4-dihydroxy-2-naphthoate biosynthesis; 1,4-dihydroxy-2-naphthoate from chorismate: step 3/7.</text>
</comment>
<dbReference type="EC" id="4.2.99.20" evidence="3"/>
<comment type="caution">
    <text evidence="5">The sequence shown here is derived from an EMBL/GenBank/DDBJ whole genome shotgun (WGS) entry which is preliminary data.</text>
</comment>
<comment type="catalytic activity">
    <reaction evidence="3">
        <text>5-enolpyruvoyl-6-hydroxy-2-succinyl-cyclohex-3-ene-1-carboxylate = (1R,6R)-6-hydroxy-2-succinyl-cyclohexa-2,4-diene-1-carboxylate + pyruvate</text>
        <dbReference type="Rhea" id="RHEA:25597"/>
        <dbReference type="ChEBI" id="CHEBI:15361"/>
        <dbReference type="ChEBI" id="CHEBI:58689"/>
        <dbReference type="ChEBI" id="CHEBI:58818"/>
        <dbReference type="EC" id="4.2.99.20"/>
    </reaction>
</comment>
<dbReference type="InterPro" id="IPR000639">
    <property type="entry name" value="Epox_hydrolase-like"/>
</dbReference>
<dbReference type="InterPro" id="IPR000073">
    <property type="entry name" value="AB_hydrolase_1"/>
</dbReference>
<dbReference type="HAMAP" id="MF_01660">
    <property type="entry name" value="MenH"/>
    <property type="match status" value="1"/>
</dbReference>
<dbReference type="PANTHER" id="PTHR42916">
    <property type="entry name" value="2-SUCCINYL-5-ENOLPYRUVYL-6-HYDROXY-3-CYCLOHEXENE-1-CARBOXYLATE SYNTHASE"/>
    <property type="match status" value="1"/>
</dbReference>
<name>A0A4R3MPQ8_9BACI</name>